<organism evidence="3 4">
    <name type="scientific">Tremella mesenterica</name>
    <name type="common">Jelly fungus</name>
    <dbReference type="NCBI Taxonomy" id="5217"/>
    <lineage>
        <taxon>Eukaryota</taxon>
        <taxon>Fungi</taxon>
        <taxon>Dikarya</taxon>
        <taxon>Basidiomycota</taxon>
        <taxon>Agaricomycotina</taxon>
        <taxon>Tremellomycetes</taxon>
        <taxon>Tremellales</taxon>
        <taxon>Tremellaceae</taxon>
        <taxon>Tremella</taxon>
    </lineage>
</organism>
<accession>A0A4Q1BLT9</accession>
<reference evidence="3 4" key="1">
    <citation type="submission" date="2016-06" db="EMBL/GenBank/DDBJ databases">
        <title>Evolution of pathogenesis and genome organization in the Tremellales.</title>
        <authorList>
            <person name="Cuomo C."/>
            <person name="Litvintseva A."/>
            <person name="Heitman J."/>
            <person name="Chen Y."/>
            <person name="Sun S."/>
            <person name="Springer D."/>
            <person name="Dromer F."/>
            <person name="Young S."/>
            <person name="Zeng Q."/>
            <person name="Chapman S."/>
            <person name="Gujja S."/>
            <person name="Saif S."/>
            <person name="Birren B."/>
        </authorList>
    </citation>
    <scope>NUCLEOTIDE SEQUENCE [LARGE SCALE GENOMIC DNA]</scope>
    <source>
        <strain evidence="3 4">ATCC 28783</strain>
    </source>
</reference>
<keyword evidence="4" id="KW-1185">Reference proteome</keyword>
<dbReference type="AlphaFoldDB" id="A0A4Q1BLT9"/>
<feature type="chain" id="PRO_5020632465" evidence="2">
    <location>
        <begin position="18"/>
        <end position="151"/>
    </location>
</feature>
<comment type="caution">
    <text evidence="3">The sequence shown here is derived from an EMBL/GenBank/DDBJ whole genome shotgun (WGS) entry which is preliminary data.</text>
</comment>
<gene>
    <name evidence="3" type="ORF">M231_03947</name>
</gene>
<sequence>MLVFSFLMLLTPLLAQAAIAPKPSTSPTYARRAIYPQPTSLESIRDPELLSAFVKPLHHLDTLEERRSRATKHKIRNDLGHDADLLPVSNAERIVRGLPLKPPTRKSKPTDAINSESENEMESKDEEEKLMDGWIPVRRSLFGEQVGEASK</sequence>
<evidence type="ECO:0000313" key="4">
    <source>
        <dbReference type="Proteomes" id="UP000289152"/>
    </source>
</evidence>
<dbReference type="EMBL" id="SDIL01000042">
    <property type="protein sequence ID" value="RXK38771.1"/>
    <property type="molecule type" value="Genomic_DNA"/>
</dbReference>
<evidence type="ECO:0000256" key="2">
    <source>
        <dbReference type="SAM" id="SignalP"/>
    </source>
</evidence>
<dbReference type="InParanoid" id="A0A4Q1BLT9"/>
<proteinExistence type="predicted"/>
<name>A0A4Q1BLT9_TREME</name>
<protein>
    <submittedName>
        <fullName evidence="3">Uncharacterized protein</fullName>
    </submittedName>
</protein>
<evidence type="ECO:0000313" key="3">
    <source>
        <dbReference type="EMBL" id="RXK38771.1"/>
    </source>
</evidence>
<evidence type="ECO:0000256" key="1">
    <source>
        <dbReference type="SAM" id="MobiDB-lite"/>
    </source>
</evidence>
<feature type="region of interest" description="Disordered" evidence="1">
    <location>
        <begin position="99"/>
        <end position="130"/>
    </location>
</feature>
<keyword evidence="2" id="KW-0732">Signal</keyword>
<feature type="signal peptide" evidence="2">
    <location>
        <begin position="1"/>
        <end position="17"/>
    </location>
</feature>
<dbReference type="Proteomes" id="UP000289152">
    <property type="component" value="Unassembled WGS sequence"/>
</dbReference>